<accession>A0ABW2KWP5</accession>
<dbReference type="Proteomes" id="UP001596456">
    <property type="component" value="Unassembled WGS sequence"/>
</dbReference>
<evidence type="ECO:0000313" key="3">
    <source>
        <dbReference type="Proteomes" id="UP001596456"/>
    </source>
</evidence>
<dbReference type="RefSeq" id="WP_377358784.1">
    <property type="nucleotide sequence ID" value="NZ_JBHTCM010000010.1"/>
</dbReference>
<dbReference type="Pfam" id="PF05013">
    <property type="entry name" value="FGase"/>
    <property type="match status" value="1"/>
</dbReference>
<gene>
    <name evidence="2" type="ORF">ACFQPS_10550</name>
</gene>
<dbReference type="EMBL" id="JBHTCM010000010">
    <property type="protein sequence ID" value="MFC7333602.1"/>
    <property type="molecule type" value="Genomic_DNA"/>
</dbReference>
<dbReference type="InterPro" id="IPR007709">
    <property type="entry name" value="N-FG_amidohydro"/>
</dbReference>
<protein>
    <submittedName>
        <fullName evidence="2">N-formylglutamate amidohydrolase</fullName>
    </submittedName>
</protein>
<name>A0ABW2KWP5_9PROT</name>
<feature type="region of interest" description="Disordered" evidence="1">
    <location>
        <begin position="107"/>
        <end position="130"/>
    </location>
</feature>
<organism evidence="2 3">
    <name type="scientific">Rhodocista pekingensis</name>
    <dbReference type="NCBI Taxonomy" id="201185"/>
    <lineage>
        <taxon>Bacteria</taxon>
        <taxon>Pseudomonadati</taxon>
        <taxon>Pseudomonadota</taxon>
        <taxon>Alphaproteobacteria</taxon>
        <taxon>Rhodospirillales</taxon>
        <taxon>Azospirillaceae</taxon>
        <taxon>Rhodocista</taxon>
    </lineage>
</organism>
<proteinExistence type="predicted"/>
<sequence>MSPRSSLPDCPPVPPPLLAADEPPAVTVAAPDARSPLLLLCDHASNRVPRVLDGLGLPPAELDRHIGWDIGAAAVTLELSRRLDATAVLTGYSRLVVDVNRAPGEPSLMPAVSDGTPVPGNTGPDGGRLDAPAVARRMAALYTPYHETIAGLVAGRRAAARAPVLFCVHSFTPVMAGVKRPWHVGVLWNRDPRLAQPLLAALRAEGDLVVGDNEPYSGRTGFNRTLDLHAEATGLPGVMIEIRQDLIAGADGAAAWAERLARLLPPILALPALALPALSGPHRS</sequence>
<dbReference type="PIRSF" id="PIRSF029730">
    <property type="entry name" value="UCP029730"/>
    <property type="match status" value="1"/>
</dbReference>
<dbReference type="Gene3D" id="3.40.630.40">
    <property type="entry name" value="Zn-dependent exopeptidases"/>
    <property type="match status" value="1"/>
</dbReference>
<dbReference type="SUPFAM" id="SSF53187">
    <property type="entry name" value="Zn-dependent exopeptidases"/>
    <property type="match status" value="1"/>
</dbReference>
<dbReference type="InterPro" id="IPR011227">
    <property type="entry name" value="UCP029730"/>
</dbReference>
<evidence type="ECO:0000313" key="2">
    <source>
        <dbReference type="EMBL" id="MFC7333602.1"/>
    </source>
</evidence>
<comment type="caution">
    <text evidence="2">The sequence shown here is derived from an EMBL/GenBank/DDBJ whole genome shotgun (WGS) entry which is preliminary data.</text>
</comment>
<evidence type="ECO:0000256" key="1">
    <source>
        <dbReference type="SAM" id="MobiDB-lite"/>
    </source>
</evidence>
<reference evidence="3" key="1">
    <citation type="journal article" date="2019" name="Int. J. Syst. Evol. Microbiol.">
        <title>The Global Catalogue of Microorganisms (GCM) 10K type strain sequencing project: providing services to taxonomists for standard genome sequencing and annotation.</title>
        <authorList>
            <consortium name="The Broad Institute Genomics Platform"/>
            <consortium name="The Broad Institute Genome Sequencing Center for Infectious Disease"/>
            <person name="Wu L."/>
            <person name="Ma J."/>
        </authorList>
    </citation>
    <scope>NUCLEOTIDE SEQUENCE [LARGE SCALE GENOMIC DNA]</scope>
    <source>
        <strain evidence="3">CGMCC 1.16275</strain>
    </source>
</reference>
<keyword evidence="3" id="KW-1185">Reference proteome</keyword>